<organism evidence="2 3">
    <name type="scientific">Paracidovorax valerianellae</name>
    <dbReference type="NCBI Taxonomy" id="187868"/>
    <lineage>
        <taxon>Bacteria</taxon>
        <taxon>Pseudomonadati</taxon>
        <taxon>Pseudomonadota</taxon>
        <taxon>Betaproteobacteria</taxon>
        <taxon>Burkholderiales</taxon>
        <taxon>Comamonadaceae</taxon>
        <taxon>Paracidovorax</taxon>
    </lineage>
</organism>
<gene>
    <name evidence="2" type="ORF">SAMN05192589_11117</name>
</gene>
<reference evidence="2 3" key="1">
    <citation type="submission" date="2016-10" db="EMBL/GenBank/DDBJ databases">
        <authorList>
            <person name="de Groot N.N."/>
        </authorList>
    </citation>
    <scope>NUCLEOTIDE SEQUENCE [LARGE SCALE GENOMIC DNA]</scope>
    <source>
        <strain evidence="2 3">DSM 16619</strain>
    </source>
</reference>
<sequence>MSGERVPSARAYRNPGAHRAAEPQDQVAVPVGDASAGAARRGSVSAGASSRLAEHLVPRSRSTAVGTALPAPRASLPVPRPPTPAQQQQIEKRAKKQAAIAAGQTVDDAMAYFEGFDALCARGLITAENEQRTLSTAFRWAERGIAAFGSLTELQRNGDDGQKSFVTLYQKRAAIATALARSLPPLPAEEAYALSARMLKARSEPVDLPALDSDLHAYLGQVDLAAKAIEPYIRASSEVMEKLGNTAHLKAYAGLIEVLKSAVLTLTKLRMRAFDLHKEQICTLGNRMVVAEGMRGTEILRETVAMLTCAVNLSDSVAIDLLQDARIPRQQTLASRMENGALLLREHAEAFIGLASRHFDAEAGAAQPDILEFARQLAVAIGALAQQCDAVLEAPKLSRANAKLLEGTTLLGQPTGHDVPALSLDDVEDSLVPQAPEASASAPSPRRSSAGKARKTAGRQAAQDAGSVPSAPALSLRQAAVLELAQERLKAFPAPKLARLRGPGDLLTLGESLQKDISVISAAMEQRSEPLSAARQMRRTLDGWFGAPGQWRARREQLEAAGIVGTPSVAQALVALDERIAAIDGLHRSVDAIGADRVKTFPYPDLKHVSHLLATATDAKASGPGVRVGAPRKLPSPGDPDDRHGTLFEVKLDTGKLADGRPAPALYVHLHAKSPITAEACRTVPFEALDAFHVKTADQRGKGATWELLNDALHSVHRGVLDTEVLKALQHRMARG</sequence>
<feature type="region of interest" description="Disordered" evidence="1">
    <location>
        <begin position="70"/>
        <end position="89"/>
    </location>
</feature>
<dbReference type="AlphaFoldDB" id="A0A1G6Z9L8"/>
<feature type="compositionally biased region" description="Low complexity" evidence="1">
    <location>
        <begin position="34"/>
        <end position="51"/>
    </location>
</feature>
<dbReference type="EMBL" id="FMZC01000011">
    <property type="protein sequence ID" value="SDD98677.1"/>
    <property type="molecule type" value="Genomic_DNA"/>
</dbReference>
<feature type="compositionally biased region" description="Low complexity" evidence="1">
    <location>
        <begin position="435"/>
        <end position="450"/>
    </location>
</feature>
<evidence type="ECO:0000313" key="2">
    <source>
        <dbReference type="EMBL" id="SDD98677.1"/>
    </source>
</evidence>
<feature type="region of interest" description="Disordered" evidence="1">
    <location>
        <begin position="1"/>
        <end position="65"/>
    </location>
</feature>
<evidence type="ECO:0000256" key="1">
    <source>
        <dbReference type="SAM" id="MobiDB-lite"/>
    </source>
</evidence>
<dbReference type="Proteomes" id="UP000198781">
    <property type="component" value="Unassembled WGS sequence"/>
</dbReference>
<proteinExistence type="predicted"/>
<dbReference type="OrthoDB" id="8809714at2"/>
<dbReference type="RefSeq" id="WP_139160421.1">
    <property type="nucleotide sequence ID" value="NZ_FMZC01000011.1"/>
</dbReference>
<evidence type="ECO:0000313" key="3">
    <source>
        <dbReference type="Proteomes" id="UP000198781"/>
    </source>
</evidence>
<name>A0A1G6Z9L8_9BURK</name>
<evidence type="ECO:0008006" key="4">
    <source>
        <dbReference type="Google" id="ProtNLM"/>
    </source>
</evidence>
<feature type="region of interest" description="Disordered" evidence="1">
    <location>
        <begin position="621"/>
        <end position="643"/>
    </location>
</feature>
<feature type="region of interest" description="Disordered" evidence="1">
    <location>
        <begin position="433"/>
        <end position="470"/>
    </location>
</feature>
<keyword evidence="3" id="KW-1185">Reference proteome</keyword>
<protein>
    <recommendedName>
        <fullName evidence="4">Type III secretion system effector, XopP/hlk family</fullName>
    </recommendedName>
</protein>
<accession>A0A1G6Z9L8</accession>